<dbReference type="GO" id="GO:0042392">
    <property type="term" value="F:sphingosine-1-phosphate phosphatase activity"/>
    <property type="evidence" value="ECO:0007669"/>
    <property type="project" value="TreeGrafter"/>
</dbReference>
<keyword evidence="5 9" id="KW-1133">Transmembrane helix</keyword>
<feature type="transmembrane region" description="Helical" evidence="9">
    <location>
        <begin position="247"/>
        <end position="266"/>
    </location>
</feature>
<evidence type="ECO:0000256" key="2">
    <source>
        <dbReference type="ARBA" id="ARBA00022692"/>
    </source>
</evidence>
<evidence type="ECO:0000256" key="9">
    <source>
        <dbReference type="SAM" id="Phobius"/>
    </source>
</evidence>
<dbReference type="SMART" id="SM00014">
    <property type="entry name" value="acidPPc"/>
    <property type="match status" value="1"/>
</dbReference>
<name>A0A1B7TDE4_9ASCO</name>
<keyword evidence="4" id="KW-0256">Endoplasmic reticulum</keyword>
<feature type="transmembrane region" description="Helical" evidence="9">
    <location>
        <begin position="172"/>
        <end position="192"/>
    </location>
</feature>
<comment type="similarity">
    <text evidence="7">Belongs to the type 2 lipid phosphate phosphatase family.</text>
</comment>
<evidence type="ECO:0000256" key="4">
    <source>
        <dbReference type="ARBA" id="ARBA00022824"/>
    </source>
</evidence>
<feature type="transmembrane region" description="Helical" evidence="9">
    <location>
        <begin position="300"/>
        <end position="321"/>
    </location>
</feature>
<dbReference type="EMBL" id="LXPE01000013">
    <property type="protein sequence ID" value="OBA26779.1"/>
    <property type="molecule type" value="Genomic_DNA"/>
</dbReference>
<keyword evidence="6 9" id="KW-0472">Membrane</keyword>
<feature type="region of interest" description="Disordered" evidence="8">
    <location>
        <begin position="35"/>
        <end position="57"/>
    </location>
</feature>
<evidence type="ECO:0000256" key="5">
    <source>
        <dbReference type="ARBA" id="ARBA00022989"/>
    </source>
</evidence>
<feature type="transmembrane region" description="Helical" evidence="9">
    <location>
        <begin position="449"/>
        <end position="472"/>
    </location>
</feature>
<dbReference type="GO" id="GO:0006629">
    <property type="term" value="P:lipid metabolic process"/>
    <property type="evidence" value="ECO:0007669"/>
    <property type="project" value="UniProtKB-ARBA"/>
</dbReference>
<gene>
    <name evidence="11" type="ORF">HANVADRAFT_52817</name>
</gene>
<evidence type="ECO:0000259" key="10">
    <source>
        <dbReference type="SMART" id="SM00014"/>
    </source>
</evidence>
<accession>A0A1B7TDE4</accession>
<dbReference type="InterPro" id="IPR036938">
    <property type="entry name" value="PAP2/HPO_sf"/>
</dbReference>
<evidence type="ECO:0000256" key="1">
    <source>
        <dbReference type="ARBA" id="ARBA00004477"/>
    </source>
</evidence>
<comment type="subcellular location">
    <subcellularLocation>
        <location evidence="1">Endoplasmic reticulum membrane</location>
        <topology evidence="1">Multi-pass membrane protein</topology>
    </subcellularLocation>
</comment>
<evidence type="ECO:0000313" key="12">
    <source>
        <dbReference type="Proteomes" id="UP000092321"/>
    </source>
</evidence>
<feature type="compositionally biased region" description="Basic and acidic residues" evidence="8">
    <location>
        <begin position="1"/>
        <end position="20"/>
    </location>
</feature>
<reference evidence="12" key="1">
    <citation type="journal article" date="2016" name="Proc. Natl. Acad. Sci. U.S.A.">
        <title>Comparative genomics of biotechnologically important yeasts.</title>
        <authorList>
            <person name="Riley R."/>
            <person name="Haridas S."/>
            <person name="Wolfe K.H."/>
            <person name="Lopes M.R."/>
            <person name="Hittinger C.T."/>
            <person name="Goeker M."/>
            <person name="Salamov A.A."/>
            <person name="Wisecaver J.H."/>
            <person name="Long T.M."/>
            <person name="Calvey C.H."/>
            <person name="Aerts A.L."/>
            <person name="Barry K.W."/>
            <person name="Choi C."/>
            <person name="Clum A."/>
            <person name="Coughlan A.Y."/>
            <person name="Deshpande S."/>
            <person name="Douglass A.P."/>
            <person name="Hanson S.J."/>
            <person name="Klenk H.-P."/>
            <person name="LaButti K.M."/>
            <person name="Lapidus A."/>
            <person name="Lindquist E.A."/>
            <person name="Lipzen A.M."/>
            <person name="Meier-Kolthoff J.P."/>
            <person name="Ohm R.A."/>
            <person name="Otillar R.P."/>
            <person name="Pangilinan J.L."/>
            <person name="Peng Y."/>
            <person name="Rokas A."/>
            <person name="Rosa C.A."/>
            <person name="Scheuner C."/>
            <person name="Sibirny A.A."/>
            <person name="Slot J.C."/>
            <person name="Stielow J.B."/>
            <person name="Sun H."/>
            <person name="Kurtzman C.P."/>
            <person name="Blackwell M."/>
            <person name="Grigoriev I.V."/>
            <person name="Jeffries T.W."/>
        </authorList>
    </citation>
    <scope>NUCLEOTIDE SEQUENCE [LARGE SCALE GENOMIC DNA]</scope>
    <source>
        <strain evidence="12">NRRL Y-1626</strain>
    </source>
</reference>
<dbReference type="Pfam" id="PF01569">
    <property type="entry name" value="PAP2"/>
    <property type="match status" value="1"/>
</dbReference>
<keyword evidence="12" id="KW-1185">Reference proteome</keyword>
<dbReference type="InterPro" id="IPR000326">
    <property type="entry name" value="PAP2/HPO"/>
</dbReference>
<feature type="region of interest" description="Disordered" evidence="8">
    <location>
        <begin position="1"/>
        <end position="23"/>
    </location>
</feature>
<dbReference type="GO" id="GO:0005789">
    <property type="term" value="C:endoplasmic reticulum membrane"/>
    <property type="evidence" value="ECO:0007669"/>
    <property type="project" value="UniProtKB-SubCell"/>
</dbReference>
<organism evidence="11 12">
    <name type="scientific">Hanseniaspora valbyensis NRRL Y-1626</name>
    <dbReference type="NCBI Taxonomy" id="766949"/>
    <lineage>
        <taxon>Eukaryota</taxon>
        <taxon>Fungi</taxon>
        <taxon>Dikarya</taxon>
        <taxon>Ascomycota</taxon>
        <taxon>Saccharomycotina</taxon>
        <taxon>Saccharomycetes</taxon>
        <taxon>Saccharomycodales</taxon>
        <taxon>Saccharomycodaceae</taxon>
        <taxon>Hanseniaspora</taxon>
    </lineage>
</organism>
<proteinExistence type="inferred from homology"/>
<evidence type="ECO:0000313" key="11">
    <source>
        <dbReference type="EMBL" id="OBA26779.1"/>
    </source>
</evidence>
<keyword evidence="2 9" id="KW-0812">Transmembrane</keyword>
<feature type="transmembrane region" description="Helical" evidence="9">
    <location>
        <begin position="272"/>
        <end position="288"/>
    </location>
</feature>
<evidence type="ECO:0000256" key="8">
    <source>
        <dbReference type="SAM" id="MobiDB-lite"/>
    </source>
</evidence>
<feature type="transmembrane region" description="Helical" evidence="9">
    <location>
        <begin position="385"/>
        <end position="403"/>
    </location>
</feature>
<feature type="domain" description="Phosphatidic acid phosphatase type 2/haloperoxidase" evidence="10">
    <location>
        <begin position="169"/>
        <end position="290"/>
    </location>
</feature>
<comment type="caution">
    <text evidence="11">The sequence shown here is derived from an EMBL/GenBank/DDBJ whole genome shotgun (WGS) entry which is preliminary data.</text>
</comment>
<evidence type="ECO:0000256" key="6">
    <source>
        <dbReference type="ARBA" id="ARBA00023136"/>
    </source>
</evidence>
<dbReference type="AlphaFoldDB" id="A0A1B7TDE4"/>
<sequence>MKQSIKSDELNHHDEIKSSEDGSLILEELPKSADTHIVSNGTRSRHGSSFSLRNRNRSRGSSIASNILETIDSITIHNEQTDIDTKDPGLNSEIFYEKKMSPLRFRIRHFLLNFVKDETKPLLFIQTHCRNFIFDEYFIYSANLGSHFFYVICLPMTRWIPISDKMDYSRDLIYLLAYSIYFSGFIKDYLCLPRPKAPPIIRITHSEYTTKEYGAPSSHTANATAVTLYVILQLFANLQNFPIKKSVLYFGLIGMYYTTLSFGRLYSGMHGFFDLESGALIGLLTLILRLGSKKMIDYNLLTNGSVFYPIIQVIIGFTLLFCHTHPIELCPCFEDSVSFIGVVGGLEIADWICCNFGEKWLPWVTNKTPQNLYFQLPLPRFADNWYKIIGLRLLVGVTLVLIWKEVITVYITKKFFKLKTTSILSNKTLKQVQVREYEALPYKVIIWRYWIYAGIAIVSCFIAPLFFVLFGLL</sequence>
<dbReference type="PANTHER" id="PTHR14969">
    <property type="entry name" value="SPHINGOSINE-1-PHOSPHATE PHOSPHOHYDROLASE"/>
    <property type="match status" value="1"/>
</dbReference>
<dbReference type="Gene3D" id="1.20.144.10">
    <property type="entry name" value="Phosphatidic acid phosphatase type 2/haloperoxidase"/>
    <property type="match status" value="1"/>
</dbReference>
<protein>
    <recommendedName>
        <fullName evidence="10">Phosphatidic acid phosphatase type 2/haloperoxidase domain-containing protein</fullName>
    </recommendedName>
</protein>
<dbReference type="CDD" id="cd03388">
    <property type="entry name" value="PAP2_SPPase1"/>
    <property type="match status" value="1"/>
</dbReference>
<feature type="compositionally biased region" description="Low complexity" evidence="8">
    <location>
        <begin position="48"/>
        <end position="57"/>
    </location>
</feature>
<feature type="transmembrane region" description="Helical" evidence="9">
    <location>
        <begin position="137"/>
        <end position="160"/>
    </location>
</feature>
<dbReference type="PANTHER" id="PTHR14969:SF28">
    <property type="entry name" value="DIHYDROSPHINGOSINE 1-PHOSPHATE PHOSPHATASE LCB3-RELATED"/>
    <property type="match status" value="1"/>
</dbReference>
<dbReference type="SUPFAM" id="SSF48317">
    <property type="entry name" value="Acid phosphatase/Vanadium-dependent haloperoxidase"/>
    <property type="match status" value="1"/>
</dbReference>
<evidence type="ECO:0000256" key="3">
    <source>
        <dbReference type="ARBA" id="ARBA00022801"/>
    </source>
</evidence>
<dbReference type="OrthoDB" id="301434at2759"/>
<keyword evidence="3" id="KW-0378">Hydrolase</keyword>
<dbReference type="Proteomes" id="UP000092321">
    <property type="component" value="Unassembled WGS sequence"/>
</dbReference>
<evidence type="ECO:0000256" key="7">
    <source>
        <dbReference type="ARBA" id="ARBA00038324"/>
    </source>
</evidence>